<proteinExistence type="predicted"/>
<feature type="region of interest" description="Disordered" evidence="1">
    <location>
        <begin position="1"/>
        <end position="38"/>
    </location>
</feature>
<dbReference type="AlphaFoldDB" id="A0A9X0CHI8"/>
<dbReference type="EMBL" id="MU827349">
    <property type="protein sequence ID" value="KAJ7352712.1"/>
    <property type="molecule type" value="Genomic_DNA"/>
</dbReference>
<evidence type="ECO:0000313" key="2">
    <source>
        <dbReference type="EMBL" id="KAJ7352712.1"/>
    </source>
</evidence>
<sequence>MLRRARERYERELEGPNESRRKSRSDSSVETPQLTRSKTTPYNKDVCFFCDGPPGYRKNLHSVSTFSAGESLRTAVDMSEMTLKSGKVATMSKLQEAFESILDANNVDNPKGGRKALKQLLLREIPEIEFHAPKRVNESERVSIKKTRDAAIQMAEEQTTNLDSEMKTLFDMPLH</sequence>
<keyword evidence="3" id="KW-1185">Reference proteome</keyword>
<gene>
    <name evidence="2" type="ORF">OS493_034317</name>
</gene>
<reference evidence="2" key="1">
    <citation type="submission" date="2023-01" db="EMBL/GenBank/DDBJ databases">
        <title>Genome assembly of the deep-sea coral Lophelia pertusa.</title>
        <authorList>
            <person name="Herrera S."/>
            <person name="Cordes E."/>
        </authorList>
    </citation>
    <scope>NUCLEOTIDE SEQUENCE</scope>
    <source>
        <strain evidence="2">USNM1676648</strain>
        <tissue evidence="2">Polyp</tissue>
    </source>
</reference>
<evidence type="ECO:0000256" key="1">
    <source>
        <dbReference type="SAM" id="MobiDB-lite"/>
    </source>
</evidence>
<dbReference type="Proteomes" id="UP001163046">
    <property type="component" value="Unassembled WGS sequence"/>
</dbReference>
<dbReference type="OrthoDB" id="5986184at2759"/>
<feature type="compositionally biased region" description="Polar residues" evidence="1">
    <location>
        <begin position="28"/>
        <end position="38"/>
    </location>
</feature>
<protein>
    <submittedName>
        <fullName evidence="2">Uncharacterized protein</fullName>
    </submittedName>
</protein>
<comment type="caution">
    <text evidence="2">The sequence shown here is derived from an EMBL/GenBank/DDBJ whole genome shotgun (WGS) entry which is preliminary data.</text>
</comment>
<organism evidence="2 3">
    <name type="scientific">Desmophyllum pertusum</name>
    <dbReference type="NCBI Taxonomy" id="174260"/>
    <lineage>
        <taxon>Eukaryota</taxon>
        <taxon>Metazoa</taxon>
        <taxon>Cnidaria</taxon>
        <taxon>Anthozoa</taxon>
        <taxon>Hexacorallia</taxon>
        <taxon>Scleractinia</taxon>
        <taxon>Caryophylliina</taxon>
        <taxon>Caryophylliidae</taxon>
        <taxon>Desmophyllum</taxon>
    </lineage>
</organism>
<name>A0A9X0CHI8_9CNID</name>
<accession>A0A9X0CHI8</accession>
<evidence type="ECO:0000313" key="3">
    <source>
        <dbReference type="Proteomes" id="UP001163046"/>
    </source>
</evidence>
<feature type="compositionally biased region" description="Basic and acidic residues" evidence="1">
    <location>
        <begin position="7"/>
        <end position="27"/>
    </location>
</feature>